<comment type="caution">
    <text evidence="1">The sequence shown here is derived from an EMBL/GenBank/DDBJ whole genome shotgun (WGS) entry which is preliminary data.</text>
</comment>
<gene>
    <name evidence="1" type="ORF">MVEN_00270700</name>
</gene>
<name>A0A8H7DFD4_9AGAR</name>
<sequence>MTTLTSSPIEALSVQCFSGNVPDMCDVLERFLSLSIAHGPVFYDKLVCIDVVVSSMEGDDGEEPCMPQSGCRTFAFVAGGGWSFVEFPCGHDCICVHCPKDNSLSPLPQGCTMPFTINGAISGSTFNNVGGDMNQITGDLTQIFNSHGHHPSTASAGQIVGRRGRNALTQPTAIDDQSVGVIRTQRKVPRQHSQPYDAANYRYPHIGEELENPHQDSSLQNNVDTLSDGTGTDAMARDELPQHASTMEEDIMRRRLLQQGEIIPANTYHVGGNMTQLTLYGEPALDILYRFIAMGATHDSGERFAEPACHPGTRIAVLEQLSAWADDTRPESSIL</sequence>
<evidence type="ECO:0000313" key="1">
    <source>
        <dbReference type="EMBL" id="KAF7369416.1"/>
    </source>
</evidence>
<reference evidence="1" key="1">
    <citation type="submission" date="2020-05" db="EMBL/GenBank/DDBJ databases">
        <title>Mycena genomes resolve the evolution of fungal bioluminescence.</title>
        <authorList>
            <person name="Tsai I.J."/>
        </authorList>
    </citation>
    <scope>NUCLEOTIDE SEQUENCE</scope>
    <source>
        <strain evidence="1">CCC161011</strain>
    </source>
</reference>
<dbReference type="AlphaFoldDB" id="A0A8H7DFD4"/>
<organism evidence="1 2">
    <name type="scientific">Mycena venus</name>
    <dbReference type="NCBI Taxonomy" id="2733690"/>
    <lineage>
        <taxon>Eukaryota</taxon>
        <taxon>Fungi</taxon>
        <taxon>Dikarya</taxon>
        <taxon>Basidiomycota</taxon>
        <taxon>Agaricomycotina</taxon>
        <taxon>Agaricomycetes</taxon>
        <taxon>Agaricomycetidae</taxon>
        <taxon>Agaricales</taxon>
        <taxon>Marasmiineae</taxon>
        <taxon>Mycenaceae</taxon>
        <taxon>Mycena</taxon>
    </lineage>
</organism>
<dbReference type="OrthoDB" id="2928561at2759"/>
<protein>
    <submittedName>
        <fullName evidence="1">NACHT domain-containing protein</fullName>
    </submittedName>
</protein>
<dbReference type="EMBL" id="JACAZI010000002">
    <property type="protein sequence ID" value="KAF7369416.1"/>
    <property type="molecule type" value="Genomic_DNA"/>
</dbReference>
<accession>A0A8H7DFD4</accession>
<dbReference type="Proteomes" id="UP000620124">
    <property type="component" value="Unassembled WGS sequence"/>
</dbReference>
<evidence type="ECO:0000313" key="2">
    <source>
        <dbReference type="Proteomes" id="UP000620124"/>
    </source>
</evidence>
<proteinExistence type="predicted"/>
<keyword evidence="2" id="KW-1185">Reference proteome</keyword>